<dbReference type="SUPFAM" id="SSF46785">
    <property type="entry name" value="Winged helix' DNA-binding domain"/>
    <property type="match status" value="1"/>
</dbReference>
<protein>
    <recommendedName>
        <fullName evidence="1">Transcription regulator PadR N-terminal domain-containing protein</fullName>
    </recommendedName>
</protein>
<keyword evidence="3" id="KW-1185">Reference proteome</keyword>
<feature type="domain" description="Transcription regulator PadR N-terminal" evidence="1">
    <location>
        <begin position="24"/>
        <end position="92"/>
    </location>
</feature>
<evidence type="ECO:0000313" key="2">
    <source>
        <dbReference type="EMBL" id="KRG54699.1"/>
    </source>
</evidence>
<dbReference type="Proteomes" id="UP000051254">
    <property type="component" value="Unassembled WGS sequence"/>
</dbReference>
<dbReference type="InterPro" id="IPR005149">
    <property type="entry name" value="Tscrpt_reg_PadR_N"/>
</dbReference>
<evidence type="ECO:0000313" key="3">
    <source>
        <dbReference type="Proteomes" id="UP000051254"/>
    </source>
</evidence>
<dbReference type="RefSeq" id="WP_057667593.1">
    <property type="nucleotide sequence ID" value="NZ_LDJH01000030.1"/>
</dbReference>
<gene>
    <name evidence="2" type="ORF">ABB25_13330</name>
</gene>
<dbReference type="AlphaFoldDB" id="A0A0R0BBE6"/>
<dbReference type="PATRIC" id="fig|266128.3.peg.1792"/>
<sequence length="166" mass="18193">MPVQPPTPPANPRPLGRGDLRWLLLWLLGQRAQHGYELIQQVGQMFAGRYSPSAGSVYPLLAEFEQQQWAQAQAAEGRKCYRITAAGRAHLAGHDEAVQAALLRARHSARQLAKQQLPAPLRQAMSQLTGLLLHHQGPWPDEQVAAAAALIEQAARLLQPDATAPR</sequence>
<proteinExistence type="predicted"/>
<dbReference type="Gene3D" id="1.10.10.10">
    <property type="entry name" value="Winged helix-like DNA-binding domain superfamily/Winged helix DNA-binding domain"/>
    <property type="match status" value="1"/>
</dbReference>
<dbReference type="PANTHER" id="PTHR43252:SF7">
    <property type="entry name" value="TRANSCRIPTIONAL REGULATOR YQJI"/>
    <property type="match status" value="1"/>
</dbReference>
<organism evidence="2 3">
    <name type="scientific">Stenotrophomonas koreensis</name>
    <dbReference type="NCBI Taxonomy" id="266128"/>
    <lineage>
        <taxon>Bacteria</taxon>
        <taxon>Pseudomonadati</taxon>
        <taxon>Pseudomonadota</taxon>
        <taxon>Gammaproteobacteria</taxon>
        <taxon>Lysobacterales</taxon>
        <taxon>Lysobacteraceae</taxon>
        <taxon>Stenotrophomonas</taxon>
    </lineage>
</organism>
<dbReference type="InterPro" id="IPR036390">
    <property type="entry name" value="WH_DNA-bd_sf"/>
</dbReference>
<comment type="caution">
    <text evidence="2">The sequence shown here is derived from an EMBL/GenBank/DDBJ whole genome shotgun (WGS) entry which is preliminary data.</text>
</comment>
<dbReference type="InterPro" id="IPR036388">
    <property type="entry name" value="WH-like_DNA-bd_sf"/>
</dbReference>
<name>A0A0R0BBE6_9GAMM</name>
<dbReference type="Pfam" id="PF03551">
    <property type="entry name" value="PadR"/>
    <property type="match status" value="1"/>
</dbReference>
<dbReference type="OrthoDB" id="9814826at2"/>
<dbReference type="EMBL" id="LDJH01000030">
    <property type="protein sequence ID" value="KRG54699.1"/>
    <property type="molecule type" value="Genomic_DNA"/>
</dbReference>
<reference evidence="2 3" key="1">
    <citation type="submission" date="2015-05" db="EMBL/GenBank/DDBJ databases">
        <title>Genome sequencing and analysis of members of genus Stenotrophomonas.</title>
        <authorList>
            <person name="Patil P.P."/>
            <person name="Midha S."/>
            <person name="Patil P.B."/>
        </authorList>
    </citation>
    <scope>NUCLEOTIDE SEQUENCE [LARGE SCALE GENOMIC DNA]</scope>
    <source>
        <strain evidence="2 3">DSM 17805</strain>
    </source>
</reference>
<accession>A0A0R0BBE6</accession>
<dbReference type="PANTHER" id="PTHR43252">
    <property type="entry name" value="TRANSCRIPTIONAL REGULATOR YQJI"/>
    <property type="match status" value="1"/>
</dbReference>
<evidence type="ECO:0000259" key="1">
    <source>
        <dbReference type="Pfam" id="PF03551"/>
    </source>
</evidence>